<accession>A0ACC2RL27</accession>
<dbReference type="Proteomes" id="UP001165960">
    <property type="component" value="Unassembled WGS sequence"/>
</dbReference>
<dbReference type="EMBL" id="QTSX02007137">
    <property type="protein sequence ID" value="KAJ9050797.1"/>
    <property type="molecule type" value="Genomic_DNA"/>
</dbReference>
<proteinExistence type="predicted"/>
<gene>
    <name evidence="1" type="ORF">DSO57_1011004</name>
</gene>
<keyword evidence="2" id="KW-1185">Reference proteome</keyword>
<comment type="caution">
    <text evidence="1">The sequence shown here is derived from an EMBL/GenBank/DDBJ whole genome shotgun (WGS) entry which is preliminary data.</text>
</comment>
<sequence>MSRSSGGAVYQAWDDDVQAADGCWGGVDGGCSVGLPSSDSQGFSQQRWVGLVLGLKMLSSGRVEKLTTQEGCHAKYDFPVAGWGENNLGSFPRMDMLRLHWSPDPNCILPPVGQLYLGGG</sequence>
<protein>
    <submittedName>
        <fullName evidence="1">Uncharacterized protein</fullName>
    </submittedName>
</protein>
<reference evidence="1" key="1">
    <citation type="submission" date="2022-04" db="EMBL/GenBank/DDBJ databases">
        <title>Genome of the entomopathogenic fungus Entomophthora muscae.</title>
        <authorList>
            <person name="Elya C."/>
            <person name="Lovett B.R."/>
            <person name="Lee E."/>
            <person name="Macias A.M."/>
            <person name="Hajek A.E."/>
            <person name="De Bivort B.L."/>
            <person name="Kasson M.T."/>
            <person name="De Fine Licht H.H."/>
            <person name="Stajich J.E."/>
        </authorList>
    </citation>
    <scope>NUCLEOTIDE SEQUENCE</scope>
    <source>
        <strain evidence="1">Berkeley</strain>
    </source>
</reference>
<evidence type="ECO:0000313" key="2">
    <source>
        <dbReference type="Proteomes" id="UP001165960"/>
    </source>
</evidence>
<name>A0ACC2RL27_9FUNG</name>
<evidence type="ECO:0000313" key="1">
    <source>
        <dbReference type="EMBL" id="KAJ9050797.1"/>
    </source>
</evidence>
<organism evidence="1 2">
    <name type="scientific">Entomophthora muscae</name>
    <dbReference type="NCBI Taxonomy" id="34485"/>
    <lineage>
        <taxon>Eukaryota</taxon>
        <taxon>Fungi</taxon>
        <taxon>Fungi incertae sedis</taxon>
        <taxon>Zoopagomycota</taxon>
        <taxon>Entomophthoromycotina</taxon>
        <taxon>Entomophthoromycetes</taxon>
        <taxon>Entomophthorales</taxon>
        <taxon>Entomophthoraceae</taxon>
        <taxon>Entomophthora</taxon>
    </lineage>
</organism>